<comment type="caution">
    <text evidence="1">The sequence shown here is derived from an EMBL/GenBank/DDBJ whole genome shotgun (WGS) entry which is preliminary data.</text>
</comment>
<proteinExistence type="predicted"/>
<reference evidence="1 2" key="1">
    <citation type="submission" date="2022-11" db="EMBL/GenBank/DDBJ databases">
        <title>Deinococcus ZS9-10, Low Temperature and Draught-tolerating, UV-resistant Bacteria from Continental Antarctica.</title>
        <authorList>
            <person name="Cheng L."/>
        </authorList>
    </citation>
    <scope>NUCLEOTIDE SEQUENCE [LARGE SCALE GENOMIC DNA]</scope>
    <source>
        <strain evidence="1 2">ZS9-10</strain>
    </source>
</reference>
<accession>A0ABU4DVN6</accession>
<gene>
    <name evidence="1" type="ORF">ORD21_18060</name>
</gene>
<dbReference type="Proteomes" id="UP001276150">
    <property type="component" value="Unassembled WGS sequence"/>
</dbReference>
<dbReference type="EMBL" id="JAPMIV010000066">
    <property type="protein sequence ID" value="MDV6376500.1"/>
    <property type="molecule type" value="Genomic_DNA"/>
</dbReference>
<protein>
    <submittedName>
        <fullName evidence="1">Uncharacterized protein</fullName>
    </submittedName>
</protein>
<keyword evidence="2" id="KW-1185">Reference proteome</keyword>
<evidence type="ECO:0000313" key="1">
    <source>
        <dbReference type="EMBL" id="MDV6376500.1"/>
    </source>
</evidence>
<name>A0ABU4DVN6_9DEIO</name>
<evidence type="ECO:0000313" key="2">
    <source>
        <dbReference type="Proteomes" id="UP001276150"/>
    </source>
</evidence>
<dbReference type="RefSeq" id="WP_317641855.1">
    <property type="nucleotide sequence ID" value="NZ_JAPMIV010000066.1"/>
</dbReference>
<organism evidence="1 2">
    <name type="scientific">Deinococcus arenicola</name>
    <dbReference type="NCBI Taxonomy" id="2994950"/>
    <lineage>
        <taxon>Bacteria</taxon>
        <taxon>Thermotogati</taxon>
        <taxon>Deinococcota</taxon>
        <taxon>Deinococci</taxon>
        <taxon>Deinococcales</taxon>
        <taxon>Deinococcaceae</taxon>
        <taxon>Deinococcus</taxon>
    </lineage>
</organism>
<sequence length="135" mass="15230">MPAQWIREPGPVHVPLLMRHFSHAADPYIGFAFDVDEKTHEVILNTDAARENYAKAQAGLRDGSMVDHEVQDYGRNHWDAGAIRCGCGRVLEMTGDWEGTACECGNEYNTSGQQLRANWQVFCRETGELNDEDFL</sequence>